<protein>
    <submittedName>
        <fullName evidence="2">Uncharacterized protein</fullName>
    </submittedName>
</protein>
<proteinExistence type="predicted"/>
<gene>
    <name evidence="2" type="ORF">CJD35_14685</name>
</gene>
<evidence type="ECO:0000313" key="3">
    <source>
        <dbReference type="Proteomes" id="UP000217141"/>
    </source>
</evidence>
<dbReference type="Proteomes" id="UP000217141">
    <property type="component" value="Chromosome I"/>
</dbReference>
<reference evidence="2 3" key="1">
    <citation type="submission" date="2017-08" db="EMBL/GenBank/DDBJ databases">
        <title>Whole Genome Sequence of Sphingobium hydrophobicum C1: Insights into Adaption to the Electronic-waste Contaminated Sediment.</title>
        <authorList>
            <person name="Song D."/>
            <person name="Chen X."/>
            <person name="Xu M."/>
        </authorList>
    </citation>
    <scope>NUCLEOTIDE SEQUENCE [LARGE SCALE GENOMIC DNA]</scope>
    <source>
        <strain evidence="2 3">C1</strain>
    </source>
</reference>
<name>A0A249MW10_SPHXE</name>
<dbReference type="KEGG" id="shyd:CJD35_14685"/>
<dbReference type="AlphaFoldDB" id="A0A249MW10"/>
<dbReference type="EMBL" id="CP022745">
    <property type="protein sequence ID" value="ASY45536.1"/>
    <property type="molecule type" value="Genomic_DNA"/>
</dbReference>
<feature type="region of interest" description="Disordered" evidence="1">
    <location>
        <begin position="58"/>
        <end position="77"/>
    </location>
</feature>
<evidence type="ECO:0000256" key="1">
    <source>
        <dbReference type="SAM" id="MobiDB-lite"/>
    </source>
</evidence>
<evidence type="ECO:0000313" key="2">
    <source>
        <dbReference type="EMBL" id="ASY45536.1"/>
    </source>
</evidence>
<organism evidence="2 3">
    <name type="scientific">Sphingobium xenophagum</name>
    <dbReference type="NCBI Taxonomy" id="121428"/>
    <lineage>
        <taxon>Bacteria</taxon>
        <taxon>Pseudomonadati</taxon>
        <taxon>Pseudomonadota</taxon>
        <taxon>Alphaproteobacteria</taxon>
        <taxon>Sphingomonadales</taxon>
        <taxon>Sphingomonadaceae</taxon>
        <taxon>Sphingobium</taxon>
    </lineage>
</organism>
<dbReference type="RefSeq" id="WP_095687174.1">
    <property type="nucleotide sequence ID" value="NZ_CP022745.1"/>
</dbReference>
<accession>A0A249MW10</accession>
<sequence>MSFAELVGGLVDLLGSFTVSEKQRYQRKDDRPAKRQKIVMATAEATSDRPRTSLWVKGRRGKGRIAPTEIDGQEAND</sequence>